<dbReference type="CDD" id="cd03791">
    <property type="entry name" value="GT5_Glycogen_synthase_DULL1-like"/>
    <property type="match status" value="1"/>
</dbReference>
<dbReference type="NCBIfam" id="TIGR02095">
    <property type="entry name" value="glgA"/>
    <property type="match status" value="1"/>
</dbReference>
<dbReference type="AlphaFoldDB" id="A0A2K1K394"/>
<keyword evidence="7" id="KW-0809">Transit peptide</keyword>
<organism evidence="11">
    <name type="scientific">Physcomitrium patens</name>
    <name type="common">Spreading-leaved earth moss</name>
    <name type="synonym">Physcomitrella patens</name>
    <dbReference type="NCBI Taxonomy" id="3218"/>
    <lineage>
        <taxon>Eukaryota</taxon>
        <taxon>Viridiplantae</taxon>
        <taxon>Streptophyta</taxon>
        <taxon>Embryophyta</taxon>
        <taxon>Bryophyta</taxon>
        <taxon>Bryophytina</taxon>
        <taxon>Bryopsida</taxon>
        <taxon>Funariidae</taxon>
        <taxon>Funariales</taxon>
        <taxon>Funariaceae</taxon>
        <taxon>Physcomitrium</taxon>
    </lineage>
</organism>
<comment type="subcellular location">
    <subcellularLocation>
        <location evidence="8">Plastid</location>
        <location evidence="8">Chloroplast</location>
    </subcellularLocation>
    <subcellularLocation>
        <location evidence="8">Plastid</location>
        <location evidence="8">Amyloplast</location>
    </subcellularLocation>
</comment>
<dbReference type="EnsemblPlants" id="Pp3c9_14900V3.1">
    <property type="protein sequence ID" value="Pp3c9_14900V3.1"/>
    <property type="gene ID" value="Pp3c9_14900"/>
</dbReference>
<keyword evidence="8" id="KW-0035">Amyloplast</keyword>
<dbReference type="PANTHER" id="PTHR46083">
    <property type="match status" value="1"/>
</dbReference>
<comment type="pathway">
    <text evidence="2 8">Glycan biosynthesis; starch biosynthesis.</text>
</comment>
<dbReference type="Pfam" id="PF08323">
    <property type="entry name" value="Glyco_transf_5"/>
    <property type="match status" value="1"/>
</dbReference>
<evidence type="ECO:0000313" key="13">
    <source>
        <dbReference type="Proteomes" id="UP000006727"/>
    </source>
</evidence>
<dbReference type="EnsemblPlants" id="Pp3c9_14900V3.2">
    <property type="protein sequence ID" value="Pp3c9_14900V3.2"/>
    <property type="gene ID" value="Pp3c9_14900"/>
</dbReference>
<evidence type="ECO:0000313" key="12">
    <source>
        <dbReference type="EnsemblPlants" id="Pp3c9_14900V3.1"/>
    </source>
</evidence>
<dbReference type="HAMAP" id="MF_00484">
    <property type="entry name" value="Glycogen_synth"/>
    <property type="match status" value="1"/>
</dbReference>
<feature type="domain" description="Starch synthase catalytic" evidence="10">
    <location>
        <begin position="101"/>
        <end position="340"/>
    </location>
</feature>
<dbReference type="GO" id="GO:0009501">
    <property type="term" value="C:amyloplast"/>
    <property type="evidence" value="ECO:0007669"/>
    <property type="project" value="UniProtKB-SubCell"/>
</dbReference>
<dbReference type="GO" id="GO:0009011">
    <property type="term" value="F:alpha-1,4-glucan glucosyltransferase (ADP-glucose donor) activity"/>
    <property type="evidence" value="ECO:0007669"/>
    <property type="project" value="UniProtKB-EC"/>
</dbReference>
<evidence type="ECO:0000256" key="3">
    <source>
        <dbReference type="ARBA" id="ARBA00010281"/>
    </source>
</evidence>
<dbReference type="Gene3D" id="3.40.50.2000">
    <property type="entry name" value="Glycogen Phosphorylase B"/>
    <property type="match status" value="2"/>
</dbReference>
<comment type="catalytic activity">
    <reaction evidence="1">
        <text>[(1-&gt;4)-alpha-D-glucosyl](n) + ADP-alpha-D-glucose = [(1-&gt;4)-alpha-D-glucosyl](n+1) + ADP + H(+)</text>
        <dbReference type="Rhea" id="RHEA:18189"/>
        <dbReference type="Rhea" id="RHEA-COMP:9584"/>
        <dbReference type="Rhea" id="RHEA-COMP:9587"/>
        <dbReference type="ChEBI" id="CHEBI:15378"/>
        <dbReference type="ChEBI" id="CHEBI:15444"/>
        <dbReference type="ChEBI" id="CHEBI:57498"/>
        <dbReference type="ChEBI" id="CHEBI:456216"/>
        <dbReference type="EC" id="2.4.1.21"/>
    </reaction>
</comment>
<protein>
    <recommendedName>
        <fullName evidence="8">Starch synthase, chloroplastic/amyloplastic</fullName>
        <ecNumber evidence="8">2.4.1.-</ecNumber>
    </recommendedName>
</protein>
<dbReference type="SUPFAM" id="SSF53756">
    <property type="entry name" value="UDP-Glycosyltransferase/glycogen phosphorylase"/>
    <property type="match status" value="1"/>
</dbReference>
<dbReference type="Proteomes" id="UP000006727">
    <property type="component" value="Chromosome 9"/>
</dbReference>
<keyword evidence="8" id="KW-0934">Plastid</keyword>
<evidence type="ECO:0000313" key="11">
    <source>
        <dbReference type="EMBL" id="PNR48246.1"/>
    </source>
</evidence>
<evidence type="ECO:0000256" key="5">
    <source>
        <dbReference type="ARBA" id="ARBA00022679"/>
    </source>
</evidence>
<dbReference type="EMBL" id="ABEU02000009">
    <property type="protein sequence ID" value="PNR48246.1"/>
    <property type="molecule type" value="Genomic_DNA"/>
</dbReference>
<dbReference type="STRING" id="3218.A0A2K1K394"/>
<evidence type="ECO:0000256" key="7">
    <source>
        <dbReference type="ARBA" id="ARBA00022946"/>
    </source>
</evidence>
<keyword evidence="4 8" id="KW-0328">Glycosyltransferase</keyword>
<dbReference type="PaxDb" id="3218-PP1S302_43V6.1"/>
<dbReference type="OrthoDB" id="2018403at2759"/>
<dbReference type="KEGG" id="ppp:112286373"/>
<keyword evidence="6 8" id="KW-0750">Starch biosynthesis</keyword>
<dbReference type="Gramene" id="Pp3c9_14900V3.1">
    <property type="protein sequence ID" value="Pp3c9_14900V3.1"/>
    <property type="gene ID" value="Pp3c9_14900"/>
</dbReference>
<evidence type="ECO:0000256" key="4">
    <source>
        <dbReference type="ARBA" id="ARBA00022676"/>
    </source>
</evidence>
<dbReference type="PANTHER" id="PTHR46083:SF2">
    <property type="entry name" value="STARCH SYNTHASE 4, CHLOROPLASTIC_AMYLOPLASTIC-RELATED"/>
    <property type="match status" value="1"/>
</dbReference>
<dbReference type="Gramene" id="Pp3c9_14900V3.2">
    <property type="protein sequence ID" value="Pp3c9_14900V3.2"/>
    <property type="gene ID" value="Pp3c9_14900"/>
</dbReference>
<evidence type="ECO:0000259" key="10">
    <source>
        <dbReference type="Pfam" id="PF08323"/>
    </source>
</evidence>
<dbReference type="InterPro" id="IPR013534">
    <property type="entry name" value="Starch_synth_cat_dom"/>
</dbReference>
<accession>A0A2K1K394</accession>
<dbReference type="OMA" id="ALQANCM"/>
<proteinExistence type="inferred from homology"/>
<dbReference type="GO" id="GO:0004373">
    <property type="term" value="F:alpha-1,4-glucan glucosyltransferase (UDP-glucose donor) activity"/>
    <property type="evidence" value="ECO:0007669"/>
    <property type="project" value="InterPro"/>
</dbReference>
<sequence length="600" mass="68189">MSLDSNRLRHTRSEEVPVKVASANRLDAVLPQRQQRTVASDQLVLGNNVLLPSRYRDGVSASLRRIPPAPPSVRERQVENIVASFLGSLERPLPEKRPLYHVVHLATEIAPVAKVGGLADVVTGLGKALQEKHHRVEIIIPKYKTLDTSLIKNFKKLEKHFFSYFDGAEHENVVWTGFVEGLRVYFIDPLHPAGFFNRGRIYCEPDDFKRFTYFSRASLEFLLQFGKRPHLIHCHDWPVAVVAPMYKFIYANAGLRAKIALTCHNFEPQGKESMEALMSCGIQFKAPLHKDHFQDNILADKINVLKSGLLHSDFITTVSPTHAREVLTPEGGEGLHTTLRSLTKKFYGIVNGIDDKVWDPATDSHLEHHFTADDLKGKELLKNKLRLRLGMAIQGIDARRPLVCCVSRLVPQKGVFLLRSAIFHTLNRGGQFILQGTSQIPEIKKEFDELAQQFEDHPHVRLILRCDETLTHNIFAAADIFVIPSMFEPCGLTQMYSMRYGTIPVVRKTGGLADSVFDVDQKYVAEEKRNGFTFNEPTEEALASTLDRAFWYFKEQPQWWKSLIQKVMRIDLSWDAAPIDQYLKLYEHTVEDGHPPASIS</sequence>
<keyword evidence="5" id="KW-0808">Transferase</keyword>
<dbReference type="UniPathway" id="UPA00152"/>
<evidence type="ECO:0000256" key="6">
    <source>
        <dbReference type="ARBA" id="ARBA00022922"/>
    </source>
</evidence>
<gene>
    <name evidence="12" type="primary">LOC112286373</name>
    <name evidence="11" type="ORF">PHYPA_012721</name>
</gene>
<reference evidence="12" key="3">
    <citation type="submission" date="2020-12" db="UniProtKB">
        <authorList>
            <consortium name="EnsemblPlants"/>
        </authorList>
    </citation>
    <scope>IDENTIFICATION</scope>
</reference>
<evidence type="ECO:0000256" key="1">
    <source>
        <dbReference type="ARBA" id="ARBA00001478"/>
    </source>
</evidence>
<dbReference type="GeneID" id="112286373"/>
<dbReference type="GO" id="GO:0009507">
    <property type="term" value="C:chloroplast"/>
    <property type="evidence" value="ECO:0007669"/>
    <property type="project" value="UniProtKB-SubCell"/>
</dbReference>
<dbReference type="RefSeq" id="XP_024383988.1">
    <property type="nucleotide sequence ID" value="XM_024528220.2"/>
</dbReference>
<evidence type="ECO:0000259" key="9">
    <source>
        <dbReference type="Pfam" id="PF00534"/>
    </source>
</evidence>
<evidence type="ECO:0000256" key="8">
    <source>
        <dbReference type="RuleBase" id="RU361232"/>
    </source>
</evidence>
<dbReference type="InterPro" id="IPR001296">
    <property type="entry name" value="Glyco_trans_1"/>
</dbReference>
<keyword evidence="13" id="KW-1185">Reference proteome</keyword>
<dbReference type="InterPro" id="IPR011835">
    <property type="entry name" value="GS/SS"/>
</dbReference>
<comment type="similarity">
    <text evidence="3 8">Belongs to the glycosyltransferase 1 family. Bacterial/plant glycogen synthase subfamily.</text>
</comment>
<keyword evidence="8" id="KW-0150">Chloroplast</keyword>
<dbReference type="EC" id="2.4.1.-" evidence="8"/>
<dbReference type="Pfam" id="PF00534">
    <property type="entry name" value="Glycos_transf_1"/>
    <property type="match status" value="1"/>
</dbReference>
<name>A0A2K1K394_PHYPA</name>
<reference evidence="11 13" key="2">
    <citation type="journal article" date="2018" name="Plant J.">
        <title>The Physcomitrella patens chromosome-scale assembly reveals moss genome structure and evolution.</title>
        <authorList>
            <person name="Lang D."/>
            <person name="Ullrich K.K."/>
            <person name="Murat F."/>
            <person name="Fuchs J."/>
            <person name="Jenkins J."/>
            <person name="Haas F.B."/>
            <person name="Piednoel M."/>
            <person name="Gundlach H."/>
            <person name="Van Bel M."/>
            <person name="Meyberg R."/>
            <person name="Vives C."/>
            <person name="Morata J."/>
            <person name="Symeonidi A."/>
            <person name="Hiss M."/>
            <person name="Muchero W."/>
            <person name="Kamisugi Y."/>
            <person name="Saleh O."/>
            <person name="Blanc G."/>
            <person name="Decker E.L."/>
            <person name="van Gessel N."/>
            <person name="Grimwood J."/>
            <person name="Hayes R.D."/>
            <person name="Graham S.W."/>
            <person name="Gunter L.E."/>
            <person name="McDaniel S.F."/>
            <person name="Hoernstein S.N.W."/>
            <person name="Larsson A."/>
            <person name="Li F.W."/>
            <person name="Perroud P.F."/>
            <person name="Phillips J."/>
            <person name="Ranjan P."/>
            <person name="Rokshar D.S."/>
            <person name="Rothfels C.J."/>
            <person name="Schneider L."/>
            <person name="Shu S."/>
            <person name="Stevenson D.W."/>
            <person name="Thummler F."/>
            <person name="Tillich M."/>
            <person name="Villarreal Aguilar J.C."/>
            <person name="Widiez T."/>
            <person name="Wong G.K."/>
            <person name="Wymore A."/>
            <person name="Zhang Y."/>
            <person name="Zimmer A.D."/>
            <person name="Quatrano R.S."/>
            <person name="Mayer K.F.X."/>
            <person name="Goodstein D."/>
            <person name="Casacuberta J.M."/>
            <person name="Vandepoele K."/>
            <person name="Reski R."/>
            <person name="Cuming A.C."/>
            <person name="Tuskan G.A."/>
            <person name="Maumus F."/>
            <person name="Salse J."/>
            <person name="Schmutz J."/>
            <person name="Rensing S.A."/>
        </authorList>
    </citation>
    <scope>NUCLEOTIDE SEQUENCE [LARGE SCALE GENOMIC DNA]</scope>
    <source>
        <strain evidence="12 13">cv. Gransden 2004</strain>
    </source>
</reference>
<dbReference type="GO" id="GO:0019252">
    <property type="term" value="P:starch biosynthetic process"/>
    <property type="evidence" value="ECO:0007669"/>
    <property type="project" value="UniProtKB-UniRule"/>
</dbReference>
<feature type="domain" description="Glycosyl transferase family 1" evidence="9">
    <location>
        <begin position="393"/>
        <end position="546"/>
    </location>
</feature>
<reference evidence="11 13" key="1">
    <citation type="journal article" date="2008" name="Science">
        <title>The Physcomitrella genome reveals evolutionary insights into the conquest of land by plants.</title>
        <authorList>
            <person name="Rensing S."/>
            <person name="Lang D."/>
            <person name="Zimmer A."/>
            <person name="Terry A."/>
            <person name="Salamov A."/>
            <person name="Shapiro H."/>
            <person name="Nishiyama T."/>
            <person name="Perroud P.-F."/>
            <person name="Lindquist E."/>
            <person name="Kamisugi Y."/>
            <person name="Tanahashi T."/>
            <person name="Sakakibara K."/>
            <person name="Fujita T."/>
            <person name="Oishi K."/>
            <person name="Shin-I T."/>
            <person name="Kuroki Y."/>
            <person name="Toyoda A."/>
            <person name="Suzuki Y."/>
            <person name="Hashimoto A."/>
            <person name="Yamaguchi K."/>
            <person name="Sugano A."/>
            <person name="Kohara Y."/>
            <person name="Fujiyama A."/>
            <person name="Anterola A."/>
            <person name="Aoki S."/>
            <person name="Ashton N."/>
            <person name="Barbazuk W.B."/>
            <person name="Barker E."/>
            <person name="Bennetzen J."/>
            <person name="Bezanilla M."/>
            <person name="Blankenship R."/>
            <person name="Cho S.H."/>
            <person name="Dutcher S."/>
            <person name="Estelle M."/>
            <person name="Fawcett J.A."/>
            <person name="Gundlach H."/>
            <person name="Hanada K."/>
            <person name="Heyl A."/>
            <person name="Hicks K.A."/>
            <person name="Hugh J."/>
            <person name="Lohr M."/>
            <person name="Mayer K."/>
            <person name="Melkozernov A."/>
            <person name="Murata T."/>
            <person name="Nelson D."/>
            <person name="Pils B."/>
            <person name="Prigge M."/>
            <person name="Reiss B."/>
            <person name="Renner T."/>
            <person name="Rombauts S."/>
            <person name="Rushton P."/>
            <person name="Sanderfoot A."/>
            <person name="Schween G."/>
            <person name="Shiu S.-H."/>
            <person name="Stueber K."/>
            <person name="Theodoulou F.L."/>
            <person name="Tu H."/>
            <person name="Van de Peer Y."/>
            <person name="Verrier P.J."/>
            <person name="Waters E."/>
            <person name="Wood A."/>
            <person name="Yang L."/>
            <person name="Cove D."/>
            <person name="Cuming A."/>
            <person name="Hasebe M."/>
            <person name="Lucas S."/>
            <person name="Mishler D.B."/>
            <person name="Reski R."/>
            <person name="Grigoriev I."/>
            <person name="Quatrano R.S."/>
            <person name="Boore J.L."/>
        </authorList>
    </citation>
    <scope>NUCLEOTIDE SEQUENCE [LARGE SCALE GENOMIC DNA]</scope>
    <source>
        <strain evidence="12 13">cv. Gransden 2004</strain>
    </source>
</reference>
<evidence type="ECO:0000256" key="2">
    <source>
        <dbReference type="ARBA" id="ARBA00004727"/>
    </source>
</evidence>